<evidence type="ECO:0000313" key="1">
    <source>
        <dbReference type="EMBL" id="AES81001.1"/>
    </source>
</evidence>
<accession>G7L2P3</accession>
<dbReference type="EnsemblPlants" id="AES81001">
    <property type="protein sequence ID" value="AES81001"/>
    <property type="gene ID" value="MTR_7g087420"/>
</dbReference>
<protein>
    <submittedName>
        <fullName evidence="1 2">Uncharacterized protein</fullName>
    </submittedName>
</protein>
<dbReference type="HOGENOM" id="CLU_2982121_0_0_1"/>
<evidence type="ECO:0000313" key="2">
    <source>
        <dbReference type="EnsemblPlants" id="AES81001"/>
    </source>
</evidence>
<dbReference type="PaxDb" id="3880-AES81001"/>
<reference evidence="1 3" key="1">
    <citation type="journal article" date="2011" name="Nature">
        <title>The Medicago genome provides insight into the evolution of rhizobial symbioses.</title>
        <authorList>
            <person name="Young N.D."/>
            <person name="Debelle F."/>
            <person name="Oldroyd G.E."/>
            <person name="Geurts R."/>
            <person name="Cannon S.B."/>
            <person name="Udvardi M.K."/>
            <person name="Benedito V.A."/>
            <person name="Mayer K.F."/>
            <person name="Gouzy J."/>
            <person name="Schoof H."/>
            <person name="Van de Peer Y."/>
            <person name="Proost S."/>
            <person name="Cook D.R."/>
            <person name="Meyers B.C."/>
            <person name="Spannagl M."/>
            <person name="Cheung F."/>
            <person name="De Mita S."/>
            <person name="Krishnakumar V."/>
            <person name="Gundlach H."/>
            <person name="Zhou S."/>
            <person name="Mudge J."/>
            <person name="Bharti A.K."/>
            <person name="Murray J.D."/>
            <person name="Naoumkina M.A."/>
            <person name="Rosen B."/>
            <person name="Silverstein K.A."/>
            <person name="Tang H."/>
            <person name="Rombauts S."/>
            <person name="Zhao P.X."/>
            <person name="Zhou P."/>
            <person name="Barbe V."/>
            <person name="Bardou P."/>
            <person name="Bechner M."/>
            <person name="Bellec A."/>
            <person name="Berger A."/>
            <person name="Berges H."/>
            <person name="Bidwell S."/>
            <person name="Bisseling T."/>
            <person name="Choisne N."/>
            <person name="Couloux A."/>
            <person name="Denny R."/>
            <person name="Deshpande S."/>
            <person name="Dai X."/>
            <person name="Doyle J.J."/>
            <person name="Dudez A.M."/>
            <person name="Farmer A.D."/>
            <person name="Fouteau S."/>
            <person name="Franken C."/>
            <person name="Gibelin C."/>
            <person name="Gish J."/>
            <person name="Goldstein S."/>
            <person name="Gonzalez A.J."/>
            <person name="Green P.J."/>
            <person name="Hallab A."/>
            <person name="Hartog M."/>
            <person name="Hua A."/>
            <person name="Humphray S.J."/>
            <person name="Jeong D.H."/>
            <person name="Jing Y."/>
            <person name="Jocker A."/>
            <person name="Kenton S.M."/>
            <person name="Kim D.J."/>
            <person name="Klee K."/>
            <person name="Lai H."/>
            <person name="Lang C."/>
            <person name="Lin S."/>
            <person name="Macmil S.L."/>
            <person name="Magdelenat G."/>
            <person name="Matthews L."/>
            <person name="McCorrison J."/>
            <person name="Monaghan E.L."/>
            <person name="Mun J.H."/>
            <person name="Najar F.Z."/>
            <person name="Nicholson C."/>
            <person name="Noirot C."/>
            <person name="O'Bleness M."/>
            <person name="Paule C.R."/>
            <person name="Poulain J."/>
            <person name="Prion F."/>
            <person name="Qin B."/>
            <person name="Qu C."/>
            <person name="Retzel E.F."/>
            <person name="Riddle C."/>
            <person name="Sallet E."/>
            <person name="Samain S."/>
            <person name="Samson N."/>
            <person name="Sanders I."/>
            <person name="Saurat O."/>
            <person name="Scarpelli C."/>
            <person name="Schiex T."/>
            <person name="Segurens B."/>
            <person name="Severin A.J."/>
            <person name="Sherrier D.J."/>
            <person name="Shi R."/>
            <person name="Sims S."/>
            <person name="Singer S.R."/>
            <person name="Sinharoy S."/>
            <person name="Sterck L."/>
            <person name="Viollet A."/>
            <person name="Wang B.B."/>
            <person name="Wang K."/>
            <person name="Wang M."/>
            <person name="Wang X."/>
            <person name="Warfsmann J."/>
            <person name="Weissenbach J."/>
            <person name="White D.D."/>
            <person name="White J.D."/>
            <person name="Wiley G.B."/>
            <person name="Wincker P."/>
            <person name="Xing Y."/>
            <person name="Yang L."/>
            <person name="Yao Z."/>
            <person name="Ying F."/>
            <person name="Zhai J."/>
            <person name="Zhou L."/>
            <person name="Zuber A."/>
            <person name="Denarie J."/>
            <person name="Dixon R.A."/>
            <person name="May G.D."/>
            <person name="Schwartz D.C."/>
            <person name="Rogers J."/>
            <person name="Quetier F."/>
            <person name="Town C.D."/>
            <person name="Roe B.A."/>
        </authorList>
    </citation>
    <scope>NUCLEOTIDE SEQUENCE [LARGE SCALE GENOMIC DNA]</scope>
    <source>
        <strain evidence="1">A17</strain>
        <strain evidence="2 3">cv. Jemalong A17</strain>
    </source>
</reference>
<name>G7L2P3_MEDTR</name>
<dbReference type="EMBL" id="CM001223">
    <property type="protein sequence ID" value="AES81001.1"/>
    <property type="molecule type" value="Genomic_DNA"/>
</dbReference>
<sequence>MEGDNDPKKKLLDEEEEELSLVKKMWKESKMMWVVAGPAIFCVLDYKQMGIQKHHCNA</sequence>
<reference evidence="2" key="3">
    <citation type="submission" date="2015-04" db="UniProtKB">
        <authorList>
            <consortium name="EnsemblPlants"/>
        </authorList>
    </citation>
    <scope>IDENTIFICATION</scope>
    <source>
        <strain evidence="2">cv. Jemalong A17</strain>
    </source>
</reference>
<organism evidence="1 3">
    <name type="scientific">Medicago truncatula</name>
    <name type="common">Barrel medic</name>
    <name type="synonym">Medicago tribuloides</name>
    <dbReference type="NCBI Taxonomy" id="3880"/>
    <lineage>
        <taxon>Eukaryota</taxon>
        <taxon>Viridiplantae</taxon>
        <taxon>Streptophyta</taxon>
        <taxon>Embryophyta</taxon>
        <taxon>Tracheophyta</taxon>
        <taxon>Spermatophyta</taxon>
        <taxon>Magnoliopsida</taxon>
        <taxon>eudicotyledons</taxon>
        <taxon>Gunneridae</taxon>
        <taxon>Pentapetalae</taxon>
        <taxon>rosids</taxon>
        <taxon>fabids</taxon>
        <taxon>Fabales</taxon>
        <taxon>Fabaceae</taxon>
        <taxon>Papilionoideae</taxon>
        <taxon>50 kb inversion clade</taxon>
        <taxon>NPAAA clade</taxon>
        <taxon>Hologalegina</taxon>
        <taxon>IRL clade</taxon>
        <taxon>Trifolieae</taxon>
        <taxon>Medicago</taxon>
    </lineage>
</organism>
<proteinExistence type="predicted"/>
<keyword evidence="3" id="KW-1185">Reference proteome</keyword>
<evidence type="ECO:0000313" key="3">
    <source>
        <dbReference type="Proteomes" id="UP000002051"/>
    </source>
</evidence>
<dbReference type="AlphaFoldDB" id="G7L2P3"/>
<dbReference type="Proteomes" id="UP000002051">
    <property type="component" value="Unassembled WGS sequence"/>
</dbReference>
<reference evidence="1 3" key="2">
    <citation type="journal article" date="2014" name="BMC Genomics">
        <title>An improved genome release (version Mt4.0) for the model legume Medicago truncatula.</title>
        <authorList>
            <person name="Tang H."/>
            <person name="Krishnakumar V."/>
            <person name="Bidwell S."/>
            <person name="Rosen B."/>
            <person name="Chan A."/>
            <person name="Zhou S."/>
            <person name="Gentzbittel L."/>
            <person name="Childs K.L."/>
            <person name="Yandell M."/>
            <person name="Gundlach H."/>
            <person name="Mayer K.F."/>
            <person name="Schwartz D.C."/>
            <person name="Town C.D."/>
        </authorList>
    </citation>
    <scope>GENOME REANNOTATION</scope>
    <source>
        <strain evidence="2 3">cv. Jemalong A17</strain>
    </source>
</reference>
<gene>
    <name evidence="1" type="ordered locus">MTR_7g087420</name>
</gene>